<name>A0AAF0R0A9_SOLVR</name>
<keyword evidence="4" id="KW-1185">Reference proteome</keyword>
<reference evidence="3" key="1">
    <citation type="submission" date="2023-08" db="EMBL/GenBank/DDBJ databases">
        <title>A de novo genome assembly of Solanum verrucosum Schlechtendal, a Mexican diploid species geographically isolated from the other diploid A-genome species in potato relatives.</title>
        <authorList>
            <person name="Hosaka K."/>
        </authorList>
    </citation>
    <scope>NUCLEOTIDE SEQUENCE</scope>
    <source>
        <tissue evidence="3">Young leaves</tissue>
    </source>
</reference>
<dbReference type="PANTHER" id="PTHR33499">
    <property type="entry name" value="OS12G0282400 PROTEIN-RELATED"/>
    <property type="match status" value="1"/>
</dbReference>
<dbReference type="Proteomes" id="UP001234989">
    <property type="component" value="Chromosome 5"/>
</dbReference>
<sequence>MTIWPKLHLIQRGEKVEVPTACYTLSPEDKHKLSLFLKNLKVPDGFSSNLSQYVNLKDHKICGLKMHDCHALLQYILPLALCVGESDKDSENVDYYGILTDVIELQFISDKRVILFRCNWFDVYGKVKGVKIDEYDFVSVNPRRFLKTNEPFVLANQASQVFYANDNSNKDDIGKGRQQELTNATMSSSHDKSVIHKKSMAPEKEYMQDKFESVDLNDNRDHIFGWMNELWNKWRGYLHATYVKNKPIVQALKNIPKGVEKKEWECKPIREIIYQQGEKDGNLANLVTIFFETRKKDTMLVEPEAIEKHAQIEEILKVEPSLPSIQIVEKCCGPQNRSHVFGFGGGVKAKDMRGGTSSKEELLSEIRSTQEKNKSLNEEN</sequence>
<gene>
    <name evidence="3" type="ORF">MTR67_023111</name>
</gene>
<dbReference type="Pfam" id="PF13952">
    <property type="entry name" value="DUF4216"/>
    <property type="match status" value="1"/>
</dbReference>
<protein>
    <recommendedName>
        <fullName evidence="2">DUF4216 domain-containing protein</fullName>
    </recommendedName>
</protein>
<evidence type="ECO:0000313" key="4">
    <source>
        <dbReference type="Proteomes" id="UP001234989"/>
    </source>
</evidence>
<proteinExistence type="predicted"/>
<evidence type="ECO:0000256" key="1">
    <source>
        <dbReference type="SAM" id="MobiDB-lite"/>
    </source>
</evidence>
<organism evidence="3 4">
    <name type="scientific">Solanum verrucosum</name>
    <dbReference type="NCBI Taxonomy" id="315347"/>
    <lineage>
        <taxon>Eukaryota</taxon>
        <taxon>Viridiplantae</taxon>
        <taxon>Streptophyta</taxon>
        <taxon>Embryophyta</taxon>
        <taxon>Tracheophyta</taxon>
        <taxon>Spermatophyta</taxon>
        <taxon>Magnoliopsida</taxon>
        <taxon>eudicotyledons</taxon>
        <taxon>Gunneridae</taxon>
        <taxon>Pentapetalae</taxon>
        <taxon>asterids</taxon>
        <taxon>lamiids</taxon>
        <taxon>Solanales</taxon>
        <taxon>Solanaceae</taxon>
        <taxon>Solanoideae</taxon>
        <taxon>Solaneae</taxon>
        <taxon>Solanum</taxon>
    </lineage>
</organism>
<dbReference type="EMBL" id="CP133616">
    <property type="protein sequence ID" value="WMV29726.1"/>
    <property type="molecule type" value="Genomic_DNA"/>
</dbReference>
<evidence type="ECO:0000259" key="2">
    <source>
        <dbReference type="Pfam" id="PF13952"/>
    </source>
</evidence>
<dbReference type="PANTHER" id="PTHR33499:SF42">
    <property type="entry name" value="TRANSPOSON PROTEIN, CACTA, EN_SPM SUB-CLASS"/>
    <property type="match status" value="1"/>
</dbReference>
<accession>A0AAF0R0A9</accession>
<evidence type="ECO:0000313" key="3">
    <source>
        <dbReference type="EMBL" id="WMV29726.1"/>
    </source>
</evidence>
<dbReference type="AlphaFoldDB" id="A0AAF0R0A9"/>
<feature type="domain" description="DUF4216" evidence="2">
    <location>
        <begin position="103"/>
        <end position="172"/>
    </location>
</feature>
<dbReference type="InterPro" id="IPR025312">
    <property type="entry name" value="DUF4216"/>
</dbReference>
<feature type="region of interest" description="Disordered" evidence="1">
    <location>
        <begin position="350"/>
        <end position="380"/>
    </location>
</feature>